<name>A6GC02_9BACT</name>
<dbReference type="OrthoDB" id="9888289at2"/>
<dbReference type="EMBL" id="ABCS01000062">
    <property type="protein sequence ID" value="EDM76564.1"/>
    <property type="molecule type" value="Genomic_DNA"/>
</dbReference>
<gene>
    <name evidence="2" type="ORF">PPSIR1_24189</name>
</gene>
<sequence>MMISAPRFWPTNPGSSTPDDSPGDILRAAAAELEGLTAGTVSAELRSHRDGEDLRYDFYLLARRADYHFLLFRASLDRIGYPVTLFDRPGDASEPLPSESTCLTPEALEGELKALFTRAGTNAIIAQLRKL</sequence>
<reference evidence="2 3" key="1">
    <citation type="submission" date="2007-06" db="EMBL/GenBank/DDBJ databases">
        <authorList>
            <person name="Shimkets L."/>
            <person name="Ferriera S."/>
            <person name="Johnson J."/>
            <person name="Kravitz S."/>
            <person name="Beeson K."/>
            <person name="Sutton G."/>
            <person name="Rogers Y.-H."/>
            <person name="Friedman R."/>
            <person name="Frazier M."/>
            <person name="Venter J.C."/>
        </authorList>
    </citation>
    <scope>NUCLEOTIDE SEQUENCE [LARGE SCALE GENOMIC DNA]</scope>
    <source>
        <strain evidence="2 3">SIR-1</strain>
    </source>
</reference>
<keyword evidence="3" id="KW-1185">Reference proteome</keyword>
<evidence type="ECO:0000313" key="3">
    <source>
        <dbReference type="Proteomes" id="UP000005801"/>
    </source>
</evidence>
<dbReference type="RefSeq" id="WP_006974243.1">
    <property type="nucleotide sequence ID" value="NZ_ABCS01000062.1"/>
</dbReference>
<evidence type="ECO:0000313" key="2">
    <source>
        <dbReference type="EMBL" id="EDM76564.1"/>
    </source>
</evidence>
<proteinExistence type="predicted"/>
<comment type="caution">
    <text evidence="2">The sequence shown here is derived from an EMBL/GenBank/DDBJ whole genome shotgun (WGS) entry which is preliminary data.</text>
</comment>
<organism evidence="2 3">
    <name type="scientific">Plesiocystis pacifica SIR-1</name>
    <dbReference type="NCBI Taxonomy" id="391625"/>
    <lineage>
        <taxon>Bacteria</taxon>
        <taxon>Pseudomonadati</taxon>
        <taxon>Myxococcota</taxon>
        <taxon>Polyangia</taxon>
        <taxon>Nannocystales</taxon>
        <taxon>Nannocystaceae</taxon>
        <taxon>Plesiocystis</taxon>
    </lineage>
</organism>
<accession>A6GC02</accession>
<feature type="region of interest" description="Disordered" evidence="1">
    <location>
        <begin position="1"/>
        <end position="22"/>
    </location>
</feature>
<protein>
    <submittedName>
        <fullName evidence="2">Uncharacterized protein</fullName>
    </submittedName>
</protein>
<evidence type="ECO:0000256" key="1">
    <source>
        <dbReference type="SAM" id="MobiDB-lite"/>
    </source>
</evidence>
<dbReference type="Proteomes" id="UP000005801">
    <property type="component" value="Unassembled WGS sequence"/>
</dbReference>
<dbReference type="AlphaFoldDB" id="A6GC02"/>